<name>A0AAE9BT28_9CAUD</name>
<dbReference type="EMBL" id="MZ868718">
    <property type="protein sequence ID" value="UAW53956.1"/>
    <property type="molecule type" value="Genomic_DNA"/>
</dbReference>
<organism evidence="1 2">
    <name type="scientific">Pseudomonas phage psageK9</name>
    <dbReference type="NCBI Taxonomy" id="2875722"/>
    <lineage>
        <taxon>Viruses</taxon>
        <taxon>Duplodnaviria</taxon>
        <taxon>Heunggongvirae</taxon>
        <taxon>Uroviricota</taxon>
        <taxon>Caudoviricetes</taxon>
        <taxon>Readingvirus</taxon>
        <taxon>Readingvirus psageK9</taxon>
    </lineage>
</organism>
<keyword evidence="2" id="KW-1185">Reference proteome</keyword>
<evidence type="ECO:0000313" key="2">
    <source>
        <dbReference type="Proteomes" id="UP000828785"/>
    </source>
</evidence>
<accession>A0AAE9BT28</accession>
<reference evidence="1" key="1">
    <citation type="submission" date="2021-08" db="EMBL/GenBank/DDBJ databases">
        <authorList>
            <person name="Martino G."/>
            <person name="Holtappels D."/>
            <person name="Wagemans J."/>
            <person name="Lavigne R."/>
            <person name="Turina M."/>
            <person name="Ciuffo M."/>
        </authorList>
    </citation>
    <scope>NUCLEOTIDE SEQUENCE</scope>
</reference>
<dbReference type="Proteomes" id="UP000828785">
    <property type="component" value="Segment"/>
</dbReference>
<evidence type="ECO:0000313" key="1">
    <source>
        <dbReference type="EMBL" id="UAW53956.1"/>
    </source>
</evidence>
<sequence length="43" mass="5148">MRPSFAILMPGYTALRLAQFAMDILKRLSVRRELFHLDQRRTK</sequence>
<protein>
    <submittedName>
        <fullName evidence="1">Uncharacterized protein</fullName>
    </submittedName>
</protein>
<gene>
    <name evidence="1" type="ORF">psageK9_86</name>
</gene>
<proteinExistence type="predicted"/>